<evidence type="ECO:0000259" key="3">
    <source>
        <dbReference type="Pfam" id="PF13406"/>
    </source>
</evidence>
<comment type="caution">
    <text evidence="4">The sequence shown here is derived from an EMBL/GenBank/DDBJ whole genome shotgun (WGS) entry which is preliminary data.</text>
</comment>
<dbReference type="Proteomes" id="UP000229893">
    <property type="component" value="Unassembled WGS sequence"/>
</dbReference>
<proteinExistence type="predicted"/>
<reference evidence="4 5" key="1">
    <citation type="submission" date="2017-09" db="EMBL/GenBank/DDBJ databases">
        <title>Depth-based differentiation of microbial function through sediment-hosted aquifers and enrichment of novel symbionts in the deep terrestrial subsurface.</title>
        <authorList>
            <person name="Probst A.J."/>
            <person name="Ladd B."/>
            <person name="Jarett J.K."/>
            <person name="Geller-Mcgrath D.E."/>
            <person name="Sieber C.M."/>
            <person name="Emerson J.B."/>
            <person name="Anantharaman K."/>
            <person name="Thomas B.C."/>
            <person name="Malmstrom R."/>
            <person name="Stieglmeier M."/>
            <person name="Klingl A."/>
            <person name="Woyke T."/>
            <person name="Ryan C.M."/>
            <person name="Banfield J.F."/>
        </authorList>
    </citation>
    <scope>NUCLEOTIDE SEQUENCE [LARGE SCALE GENOMIC DNA]</scope>
    <source>
        <strain evidence="4">CG11_big_fil_rev_8_21_14_0_20_35_14</strain>
    </source>
</reference>
<keyword evidence="2" id="KW-1133">Transmembrane helix</keyword>
<evidence type="ECO:0000313" key="4">
    <source>
        <dbReference type="EMBL" id="PIR05189.1"/>
    </source>
</evidence>
<dbReference type="AlphaFoldDB" id="A0A2H0N8H5"/>
<dbReference type="Gene3D" id="1.10.530.10">
    <property type="match status" value="1"/>
</dbReference>
<dbReference type="Gene3D" id="6.10.250.3150">
    <property type="match status" value="1"/>
</dbReference>
<feature type="transmembrane region" description="Helical" evidence="2">
    <location>
        <begin position="34"/>
        <end position="57"/>
    </location>
</feature>
<dbReference type="SUPFAM" id="SSF53955">
    <property type="entry name" value="Lysozyme-like"/>
    <property type="match status" value="1"/>
</dbReference>
<accession>A0A2H0N8H5</accession>
<dbReference type="InterPro" id="IPR031304">
    <property type="entry name" value="SLT_2"/>
</dbReference>
<protein>
    <recommendedName>
        <fullName evidence="3">Transglycosylase SLT domain-containing protein</fullName>
    </recommendedName>
</protein>
<organism evidence="4 5">
    <name type="scientific">Candidatus Liptonbacteria bacterium CG11_big_fil_rev_8_21_14_0_20_35_14</name>
    <dbReference type="NCBI Taxonomy" id="1974634"/>
    <lineage>
        <taxon>Bacteria</taxon>
        <taxon>Candidatus Liptoniibacteriota</taxon>
    </lineage>
</organism>
<dbReference type="InterPro" id="IPR023346">
    <property type="entry name" value="Lysozyme-like_dom_sf"/>
</dbReference>
<keyword evidence="2" id="KW-0472">Membrane</keyword>
<evidence type="ECO:0000313" key="5">
    <source>
        <dbReference type="Proteomes" id="UP000229893"/>
    </source>
</evidence>
<evidence type="ECO:0000256" key="1">
    <source>
        <dbReference type="SAM" id="Coils"/>
    </source>
</evidence>
<keyword evidence="2" id="KW-0812">Transmembrane</keyword>
<dbReference type="EMBL" id="PCWO01000005">
    <property type="protein sequence ID" value="PIR05189.1"/>
    <property type="molecule type" value="Genomic_DNA"/>
</dbReference>
<dbReference type="Pfam" id="PF13406">
    <property type="entry name" value="SLT_2"/>
    <property type="match status" value="1"/>
</dbReference>
<keyword evidence="1" id="KW-0175">Coiled coil</keyword>
<name>A0A2H0N8H5_9BACT</name>
<feature type="coiled-coil region" evidence="1">
    <location>
        <begin position="71"/>
        <end position="154"/>
    </location>
</feature>
<evidence type="ECO:0000256" key="2">
    <source>
        <dbReference type="SAM" id="Phobius"/>
    </source>
</evidence>
<feature type="domain" description="Transglycosylase SLT" evidence="3">
    <location>
        <begin position="297"/>
        <end position="429"/>
    </location>
</feature>
<sequence length="487" mass="54716">MSYVRRPTVLVDIKRKNKSYDCLKTSLNLRSEKVVYIPFKNIFFSLVLFFSVVYFFFGFAQAPILRQTILAATSNEERAELEAQLADLEKQIEEYESTISKYRQQGTSLKGEIRSLETKIDKINLQIKAANISIAKLDSQIVQTSNEIQSTERSITDNRDNLGEILQNIYETESEGLLQIMLKNAQLSDFVNDVNDVILVQDGLRITLQRIIELRDGLIDQKEILALEKNDKEALKNYQAKQQLVIASTKSDKDTLLQVTQGQESKYQELLSETKKTASEIRNRIFRILGGGELTFEVAYALAKEASDATGIRAALVLAVLDQESALGKNVGGCTYQTAMHPTRDIPVFLKITAELGLDPAGVKVSCPITLHGAYGGAMGPAQFIPSTWNLYKDDIARATGNNPPSPWSNEDAFMATALYLKDSYYSNSCKEYGQIIPSDAKTLQERCAAAQYYSGSRWYTYRFIYGEPVVERARNFQKDIDILNGN</sequence>
<gene>
    <name evidence="4" type="ORF">COV57_00400</name>
</gene>